<accession>A0A8K0JDV3</accession>
<dbReference type="AlphaFoldDB" id="A0A8K0JDV3"/>
<proteinExistence type="predicted"/>
<dbReference type="Gene3D" id="3.40.33.10">
    <property type="entry name" value="CAP"/>
    <property type="match status" value="1"/>
</dbReference>
<sequence length="373" mass="40801">MKSSLLLIAASALLATATPVRKRAVVTDWVTQTEVVTVTDDCGLPTQPTPAHSEHKKKKHHGHHGHDDHHDAAPDAPLKLVNHVKPVAPPAITPPPRPAPVADLPKVEPPKVKAPEVKAPEVKAPEVKAPEVKAPEVKVPEVKAPEVKAPEVKYPEVKVPEVKYPEVKAPEVKVPEVKVKVPEVKYPEVKAPEVKAPATPNLSTYPKAVIDQHTLHRNNHTLKKPLEWSDELAQWALNTAKTCVFEHDMKQGTGNYGQNLASMGSTENIDGQEVRYIREAITNQWYNGEADIFNPFYGLTQPPSSVFMKIGHFTQLVWKGTQKVGCATVKCGAGTIFSMQSQFSVCNYWPPGNYDGEYNANVLPPIGLSPVAV</sequence>
<dbReference type="PRINTS" id="PR00838">
    <property type="entry name" value="V5ALLERGEN"/>
</dbReference>
<dbReference type="InterPro" id="IPR035940">
    <property type="entry name" value="CAP_sf"/>
</dbReference>
<reference evidence="4" key="1">
    <citation type="journal article" date="2020" name="bioRxiv">
        <title>Whole genome comparisons of ergot fungi reveals the divergence and evolution of species within the genus Claviceps are the result of varying mechanisms driving genome evolution and host range expansion.</title>
        <authorList>
            <person name="Wyka S.A."/>
            <person name="Mondo S.J."/>
            <person name="Liu M."/>
            <person name="Dettman J."/>
            <person name="Nalam V."/>
            <person name="Broders K.D."/>
        </authorList>
    </citation>
    <scope>NUCLEOTIDE SEQUENCE</scope>
    <source>
        <strain evidence="4">CCC 489</strain>
    </source>
</reference>
<dbReference type="InterPro" id="IPR002413">
    <property type="entry name" value="V5_allergen-like"/>
</dbReference>
<dbReference type="PRINTS" id="PR00837">
    <property type="entry name" value="V5TPXLIKE"/>
</dbReference>
<evidence type="ECO:0000256" key="2">
    <source>
        <dbReference type="SAM" id="SignalP"/>
    </source>
</evidence>
<dbReference type="InterPro" id="IPR014044">
    <property type="entry name" value="CAP_dom"/>
</dbReference>
<dbReference type="EMBL" id="SRPY01000065">
    <property type="protein sequence ID" value="KAG5929274.1"/>
    <property type="molecule type" value="Genomic_DNA"/>
</dbReference>
<feature type="signal peptide" evidence="2">
    <location>
        <begin position="1"/>
        <end position="17"/>
    </location>
</feature>
<keyword evidence="5" id="KW-1185">Reference proteome</keyword>
<evidence type="ECO:0000313" key="5">
    <source>
        <dbReference type="Proteomes" id="UP000811619"/>
    </source>
</evidence>
<dbReference type="InterPro" id="IPR018244">
    <property type="entry name" value="Allrgn_V5/Tpx1_CS"/>
</dbReference>
<feature type="compositionally biased region" description="Basic residues" evidence="1">
    <location>
        <begin position="54"/>
        <end position="64"/>
    </location>
</feature>
<dbReference type="InterPro" id="IPR001283">
    <property type="entry name" value="CRISP-related"/>
</dbReference>
<dbReference type="Pfam" id="PF00188">
    <property type="entry name" value="CAP"/>
    <property type="match status" value="1"/>
</dbReference>
<dbReference type="Proteomes" id="UP000811619">
    <property type="component" value="Unassembled WGS sequence"/>
</dbReference>
<keyword evidence="2" id="KW-0732">Signal</keyword>
<dbReference type="SUPFAM" id="SSF55797">
    <property type="entry name" value="PR-1-like"/>
    <property type="match status" value="1"/>
</dbReference>
<dbReference type="CDD" id="cd05380">
    <property type="entry name" value="CAP_euk"/>
    <property type="match status" value="1"/>
</dbReference>
<dbReference type="PANTHER" id="PTHR10334">
    <property type="entry name" value="CYSTEINE-RICH SECRETORY PROTEIN-RELATED"/>
    <property type="match status" value="1"/>
</dbReference>
<evidence type="ECO:0000313" key="4">
    <source>
        <dbReference type="EMBL" id="KAG5929274.1"/>
    </source>
</evidence>
<evidence type="ECO:0000256" key="1">
    <source>
        <dbReference type="SAM" id="MobiDB-lite"/>
    </source>
</evidence>
<dbReference type="OrthoDB" id="337038at2759"/>
<organism evidence="4 5">
    <name type="scientific">Claviceps africana</name>
    <dbReference type="NCBI Taxonomy" id="83212"/>
    <lineage>
        <taxon>Eukaryota</taxon>
        <taxon>Fungi</taxon>
        <taxon>Dikarya</taxon>
        <taxon>Ascomycota</taxon>
        <taxon>Pezizomycotina</taxon>
        <taxon>Sordariomycetes</taxon>
        <taxon>Hypocreomycetidae</taxon>
        <taxon>Hypocreales</taxon>
        <taxon>Clavicipitaceae</taxon>
        <taxon>Claviceps</taxon>
    </lineage>
</organism>
<dbReference type="GO" id="GO:0005576">
    <property type="term" value="C:extracellular region"/>
    <property type="evidence" value="ECO:0007669"/>
    <property type="project" value="InterPro"/>
</dbReference>
<name>A0A8K0JDV3_9HYPO</name>
<protein>
    <recommendedName>
        <fullName evidence="3">SCP domain-containing protein</fullName>
    </recommendedName>
</protein>
<feature type="chain" id="PRO_5035447243" description="SCP domain-containing protein" evidence="2">
    <location>
        <begin position="18"/>
        <end position="373"/>
    </location>
</feature>
<gene>
    <name evidence="4" type="ORF">E4U42_006408</name>
</gene>
<comment type="caution">
    <text evidence="4">The sequence shown here is derived from an EMBL/GenBank/DDBJ whole genome shotgun (WGS) entry which is preliminary data.</text>
</comment>
<feature type="region of interest" description="Disordered" evidence="1">
    <location>
        <begin position="41"/>
        <end position="74"/>
    </location>
</feature>
<dbReference type="SMART" id="SM00198">
    <property type="entry name" value="SCP"/>
    <property type="match status" value="1"/>
</dbReference>
<dbReference type="PROSITE" id="PS01009">
    <property type="entry name" value="CRISP_1"/>
    <property type="match status" value="1"/>
</dbReference>
<feature type="domain" description="SCP" evidence="3">
    <location>
        <begin position="204"/>
        <end position="356"/>
    </location>
</feature>
<evidence type="ECO:0000259" key="3">
    <source>
        <dbReference type="SMART" id="SM00198"/>
    </source>
</evidence>